<comment type="caution">
    <text evidence="1">The sequence shown here is derived from an EMBL/GenBank/DDBJ whole genome shotgun (WGS) entry which is preliminary data.</text>
</comment>
<keyword evidence="2" id="KW-1185">Reference proteome</keyword>
<evidence type="ECO:0000313" key="1">
    <source>
        <dbReference type="EMBL" id="GAB0192734.1"/>
    </source>
</evidence>
<protein>
    <submittedName>
        <fullName evidence="1">Zinc finger protein 462-like</fullName>
    </submittedName>
</protein>
<organism evidence="1 2">
    <name type="scientific">Grus japonensis</name>
    <name type="common">Japanese crane</name>
    <name type="synonym">Red-crowned crane</name>
    <dbReference type="NCBI Taxonomy" id="30415"/>
    <lineage>
        <taxon>Eukaryota</taxon>
        <taxon>Metazoa</taxon>
        <taxon>Chordata</taxon>
        <taxon>Craniata</taxon>
        <taxon>Vertebrata</taxon>
        <taxon>Euteleostomi</taxon>
        <taxon>Archelosauria</taxon>
        <taxon>Archosauria</taxon>
        <taxon>Dinosauria</taxon>
        <taxon>Saurischia</taxon>
        <taxon>Theropoda</taxon>
        <taxon>Coelurosauria</taxon>
        <taxon>Aves</taxon>
        <taxon>Neognathae</taxon>
        <taxon>Neoaves</taxon>
        <taxon>Gruiformes</taxon>
        <taxon>Gruidae</taxon>
        <taxon>Grus</taxon>
    </lineage>
</organism>
<sequence>MPAGSKTDPPLAKAKPISTSVITYLRRKTKQLKELLQPERGVKEVAFTEERKPIWICGGGPEGRLSS</sequence>
<reference evidence="1 2" key="1">
    <citation type="submission" date="2024-06" db="EMBL/GenBank/DDBJ databases">
        <title>The draft genome of Grus japonensis, version 3.</title>
        <authorList>
            <person name="Nabeshima K."/>
            <person name="Suzuki S."/>
            <person name="Onuma M."/>
        </authorList>
    </citation>
    <scope>NUCLEOTIDE SEQUENCE [LARGE SCALE GENOMIC DNA]</scope>
    <source>
        <strain evidence="1 2">451A</strain>
    </source>
</reference>
<accession>A0ABC9X4Y0</accession>
<dbReference type="AlphaFoldDB" id="A0ABC9X4Y0"/>
<evidence type="ECO:0000313" key="2">
    <source>
        <dbReference type="Proteomes" id="UP001623348"/>
    </source>
</evidence>
<dbReference type="Proteomes" id="UP001623348">
    <property type="component" value="Unassembled WGS sequence"/>
</dbReference>
<dbReference type="EMBL" id="BAAFJT010000008">
    <property type="protein sequence ID" value="GAB0192734.1"/>
    <property type="molecule type" value="Genomic_DNA"/>
</dbReference>
<gene>
    <name evidence="1" type="ORF">GRJ2_001738700</name>
</gene>
<proteinExistence type="predicted"/>
<name>A0ABC9X4Y0_GRUJA</name>